<keyword evidence="4" id="KW-1185">Reference proteome</keyword>
<organism evidence="2">
    <name type="scientific">Streptomyces auratus AGR0001</name>
    <dbReference type="NCBI Taxonomy" id="1160718"/>
    <lineage>
        <taxon>Bacteria</taxon>
        <taxon>Bacillati</taxon>
        <taxon>Actinomycetota</taxon>
        <taxon>Actinomycetes</taxon>
        <taxon>Kitasatosporales</taxon>
        <taxon>Streptomycetaceae</taxon>
        <taxon>Streptomyces</taxon>
    </lineage>
</organism>
<dbReference type="eggNOG" id="ENOG5032YW5">
    <property type="taxonomic scope" value="Bacteria"/>
</dbReference>
<dbReference type="RefSeq" id="WP_006606694.1">
    <property type="nucleotide sequence ID" value="NZ_CP072931.1"/>
</dbReference>
<name>J1RHW3_9ACTN</name>
<dbReference type="EMBL" id="CP072931">
    <property type="protein sequence ID" value="QTZ90432.1"/>
    <property type="molecule type" value="Genomic_DNA"/>
</dbReference>
<dbReference type="STRING" id="1160718.SU9_25934"/>
<accession>J1RHW3</accession>
<evidence type="ECO:0000256" key="1">
    <source>
        <dbReference type="SAM" id="MobiDB-lite"/>
    </source>
</evidence>
<evidence type="ECO:0008006" key="5">
    <source>
        <dbReference type="Google" id="ProtNLM"/>
    </source>
</evidence>
<feature type="region of interest" description="Disordered" evidence="1">
    <location>
        <begin position="309"/>
        <end position="329"/>
    </location>
</feature>
<proteinExistence type="predicted"/>
<dbReference type="AlphaFoldDB" id="J1RHW3"/>
<evidence type="ECO:0000313" key="4">
    <source>
        <dbReference type="Proteomes" id="UP000009036"/>
    </source>
</evidence>
<dbReference type="HOGENOM" id="CLU_064093_2_0_11"/>
<dbReference type="EMBL" id="AJGV01000160">
    <property type="protein sequence ID" value="EJJ03934.1"/>
    <property type="molecule type" value="Genomic_DNA"/>
</dbReference>
<protein>
    <recommendedName>
        <fullName evidence="5">DUF4034 domain-containing protein</fullName>
    </recommendedName>
</protein>
<dbReference type="Proteomes" id="UP000009036">
    <property type="component" value="Chromosome"/>
</dbReference>
<dbReference type="OrthoDB" id="7057927at2"/>
<dbReference type="PATRIC" id="fig|1160718.3.peg.5251"/>
<evidence type="ECO:0000313" key="2">
    <source>
        <dbReference type="EMBL" id="EJJ03934.1"/>
    </source>
</evidence>
<reference evidence="3" key="2">
    <citation type="submission" date="2021-04" db="EMBL/GenBank/DDBJ databases">
        <authorList>
            <person name="Wen M.-L."/>
            <person name="Han X.-L."/>
            <person name="Xiong J."/>
        </authorList>
    </citation>
    <scope>NUCLEOTIDE SEQUENCE</scope>
    <source>
        <strain evidence="3">AGR0001</strain>
    </source>
</reference>
<dbReference type="KEGG" id="sauh:SU9_002285"/>
<gene>
    <name evidence="3" type="ORF">SU9_002285</name>
    <name evidence="2" type="ORF">SU9_25934</name>
</gene>
<evidence type="ECO:0000313" key="3">
    <source>
        <dbReference type="EMBL" id="QTZ90432.1"/>
    </source>
</evidence>
<reference evidence="2" key="1">
    <citation type="journal article" date="2012" name="J. Bacteriol.">
        <title>Genome Sequence of Streptomyces auratus Strain AGR0001, a Phoslactomycin-Producing Actinomycete.</title>
        <authorList>
            <person name="Han X."/>
            <person name="Li M."/>
            <person name="Ding Z."/>
            <person name="Zhao J."/>
            <person name="Ji K."/>
            <person name="Wen M."/>
            <person name="Lu T."/>
        </authorList>
    </citation>
    <scope>NUCLEOTIDE SEQUENCE [LARGE SCALE GENOMIC DNA]</scope>
    <source>
        <strain evidence="2">AGR0001</strain>
    </source>
</reference>
<sequence>MPVFRRRKGSLPRLVPEFDDAPLGQVRRRVETCWSRGSLDTAVMALMANVIDDAGEDWDRKAHRLAVLAGSAGRSLPGIWRQHRPEHHGALLLHAWSDLLHARQQDAAVDLDATRETCRLAAELVPADPTPWTLQLALLRLERRPSSELSAIWREIKARDPWNREAHLQALGYLSPDECGSSALVLDLLDGVRSAMPSDAPAAGLELTAYVRSHQRAVAEGGLAAVGAGEIWRRPDAARALDHAAHYWTSPGFLNHAAALADLNLLAYALLKSSRTGEAGAVLRATGGVVAPWPWSLEGDPVERYTHYHGRYASDDPDAGSAGRGGRRR</sequence>